<sequence>MTETLTAERPPVQTPTTTPTVFEAIVRKMCLAATYNKVEMTLAPHVIYTKHDELFIDAEVLARDGKPPKEAKMGTFKLIGLTALRITPRAFQVSPLFDQGSFKYADTTLMAVEPD</sequence>
<dbReference type="Proteomes" id="UP001404104">
    <property type="component" value="Unassembled WGS sequence"/>
</dbReference>
<name>A0ABU9XNQ6_9SPHN</name>
<reference evidence="1 2" key="1">
    <citation type="submission" date="2024-05" db="EMBL/GenBank/DDBJ databases">
        <authorList>
            <person name="Liu Q."/>
            <person name="Xin Y.-H."/>
        </authorList>
    </citation>
    <scope>NUCLEOTIDE SEQUENCE [LARGE SCALE GENOMIC DNA]</scope>
    <source>
        <strain evidence="1 2">CGMCC 1.15349</strain>
    </source>
</reference>
<evidence type="ECO:0000313" key="1">
    <source>
        <dbReference type="EMBL" id="MEN2785457.1"/>
    </source>
</evidence>
<gene>
    <name evidence="1" type="ORF">ABC969_03360</name>
</gene>
<organism evidence="1 2">
    <name type="scientific">Sphingomonas qilianensis</name>
    <dbReference type="NCBI Taxonomy" id="1736690"/>
    <lineage>
        <taxon>Bacteria</taxon>
        <taxon>Pseudomonadati</taxon>
        <taxon>Pseudomonadota</taxon>
        <taxon>Alphaproteobacteria</taxon>
        <taxon>Sphingomonadales</taxon>
        <taxon>Sphingomonadaceae</taxon>
        <taxon>Sphingomonas</taxon>
    </lineage>
</organism>
<evidence type="ECO:0008006" key="3">
    <source>
        <dbReference type="Google" id="ProtNLM"/>
    </source>
</evidence>
<dbReference type="EMBL" id="JBDIMF010000001">
    <property type="protein sequence ID" value="MEN2785457.1"/>
    <property type="molecule type" value="Genomic_DNA"/>
</dbReference>
<dbReference type="RefSeq" id="WP_345862950.1">
    <property type="nucleotide sequence ID" value="NZ_JBDIMF010000001.1"/>
</dbReference>
<accession>A0ABU9XNQ6</accession>
<comment type="caution">
    <text evidence="1">The sequence shown here is derived from an EMBL/GenBank/DDBJ whole genome shotgun (WGS) entry which is preliminary data.</text>
</comment>
<proteinExistence type="predicted"/>
<keyword evidence="2" id="KW-1185">Reference proteome</keyword>
<protein>
    <recommendedName>
        <fullName evidence="3">WYL domain-containing protein</fullName>
    </recommendedName>
</protein>
<evidence type="ECO:0000313" key="2">
    <source>
        <dbReference type="Proteomes" id="UP001404104"/>
    </source>
</evidence>